<keyword evidence="11" id="KW-1185">Reference proteome</keyword>
<evidence type="ECO:0000256" key="6">
    <source>
        <dbReference type="HAMAP-Rule" id="MF_03146"/>
    </source>
</evidence>
<dbReference type="KEGG" id="pchm:VFPPC_08129"/>
<feature type="compositionally biased region" description="Basic residues" evidence="7">
    <location>
        <begin position="1"/>
        <end position="16"/>
    </location>
</feature>
<feature type="compositionally biased region" description="Acidic residues" evidence="7">
    <location>
        <begin position="361"/>
        <end position="376"/>
    </location>
</feature>
<keyword evidence="2 6" id="KW-0690">Ribosome biogenesis</keyword>
<dbReference type="InterPro" id="IPR022968">
    <property type="entry name" value="Tsr3-like"/>
</dbReference>
<dbReference type="InterPro" id="IPR007177">
    <property type="entry name" value="Tsr3_C"/>
</dbReference>
<evidence type="ECO:0000313" key="11">
    <source>
        <dbReference type="Proteomes" id="UP000078397"/>
    </source>
</evidence>
<comment type="similarity">
    <text evidence="6">Belongs to the TDD superfamily. TSR3 family.</text>
</comment>
<evidence type="ECO:0000256" key="5">
    <source>
        <dbReference type="ARBA" id="ARBA00022691"/>
    </source>
</evidence>
<dbReference type="Pfam" id="PF04034">
    <property type="entry name" value="Ribo_biogen_C"/>
    <property type="match status" value="1"/>
</dbReference>
<feature type="domain" description="16S/18S rRNA aminocarboxypropyltransferase Tsr3 C-terminal" evidence="8">
    <location>
        <begin position="82"/>
        <end position="208"/>
    </location>
</feature>
<evidence type="ECO:0000256" key="4">
    <source>
        <dbReference type="ARBA" id="ARBA00022679"/>
    </source>
</evidence>
<reference evidence="10 11" key="1">
    <citation type="journal article" date="2016" name="PLoS Pathog.">
        <title>Biosynthesis of antibiotic leucinostatins in bio-control fungus Purpureocillium lilacinum and their inhibition on phytophthora revealed by genome mining.</title>
        <authorList>
            <person name="Wang G."/>
            <person name="Liu Z."/>
            <person name="Lin R."/>
            <person name="Li E."/>
            <person name="Mao Z."/>
            <person name="Ling J."/>
            <person name="Yang Y."/>
            <person name="Yin W.B."/>
            <person name="Xie B."/>
        </authorList>
    </citation>
    <scope>NUCLEOTIDE SEQUENCE [LARGE SCALE GENOMIC DNA]</scope>
    <source>
        <strain evidence="10">170</strain>
    </source>
</reference>
<dbReference type="InterPro" id="IPR007209">
    <property type="entry name" value="RNaseL-inhib-like_metal-bd_dom"/>
</dbReference>
<keyword evidence="1 6" id="KW-0963">Cytoplasm</keyword>
<evidence type="ECO:0000256" key="2">
    <source>
        <dbReference type="ARBA" id="ARBA00022517"/>
    </source>
</evidence>
<proteinExistence type="inferred from homology"/>
<evidence type="ECO:0000313" key="10">
    <source>
        <dbReference type="EMBL" id="OAQ66594.1"/>
    </source>
</evidence>
<comment type="function">
    <text evidence="6">Aminocarboxypropyltransferase that catalyzes the aminocarboxypropyl transfer on pseudouridine at position 1191 (Psi1191) in 18S rRNA. It constitutes the last step in biosynthesis of the hypermodified N1-methyl-N3-(3-amino-3-carboxypropyl) pseudouridine (m1acp3-Psi) conserved in eukaryotic 18S rRNA.</text>
</comment>
<dbReference type="AlphaFoldDB" id="A0A179FM13"/>
<dbReference type="GO" id="GO:1904047">
    <property type="term" value="F:S-adenosyl-L-methionine binding"/>
    <property type="evidence" value="ECO:0007669"/>
    <property type="project" value="UniProtKB-UniRule"/>
</dbReference>
<feature type="compositionally biased region" description="Basic and acidic residues" evidence="7">
    <location>
        <begin position="268"/>
        <end position="293"/>
    </location>
</feature>
<dbReference type="PANTHER" id="PTHR20426:SF0">
    <property type="entry name" value="18S RRNA AMINOCARBOXYPROPYLTRANSFERASE"/>
    <property type="match status" value="1"/>
</dbReference>
<accession>A0A179FM13</accession>
<feature type="region of interest" description="Disordered" evidence="7">
    <location>
        <begin position="215"/>
        <end position="385"/>
    </location>
</feature>
<evidence type="ECO:0000256" key="1">
    <source>
        <dbReference type="ARBA" id="ARBA00022490"/>
    </source>
</evidence>
<feature type="binding site" evidence="6">
    <location>
        <position position="146"/>
    </location>
    <ligand>
        <name>S-adenosyl-L-methionine</name>
        <dbReference type="ChEBI" id="CHEBI:59789"/>
    </ligand>
</feature>
<name>A0A179FM13_METCM</name>
<dbReference type="GO" id="GO:0106388">
    <property type="term" value="F:rRNA small subunit aminocarboxypropyltransferase activity"/>
    <property type="evidence" value="ECO:0007669"/>
    <property type="project" value="UniProtKB-EC"/>
</dbReference>
<keyword evidence="3 6" id="KW-0698">rRNA processing</keyword>
<evidence type="ECO:0000256" key="7">
    <source>
        <dbReference type="SAM" id="MobiDB-lite"/>
    </source>
</evidence>
<keyword evidence="6" id="KW-0539">Nucleus</keyword>
<gene>
    <name evidence="6" type="primary">TSR3</name>
    <name evidence="10" type="ORF">VFPPC_08129</name>
</gene>
<dbReference type="RefSeq" id="XP_018143681.1">
    <property type="nucleotide sequence ID" value="XM_018286888.1"/>
</dbReference>
<evidence type="ECO:0000256" key="3">
    <source>
        <dbReference type="ARBA" id="ARBA00022552"/>
    </source>
</evidence>
<dbReference type="STRING" id="1380566.A0A179FM13"/>
<dbReference type="GeneID" id="28850882"/>
<feature type="binding site" evidence="6">
    <location>
        <position position="108"/>
    </location>
    <ligand>
        <name>S-adenosyl-L-methionine</name>
        <dbReference type="ChEBI" id="CHEBI:59789"/>
    </ligand>
</feature>
<protein>
    <recommendedName>
        <fullName evidence="6">18S rRNA aminocarboxypropyltransferase</fullName>
        <ecNumber evidence="6">2.5.1.157</ecNumber>
    </recommendedName>
</protein>
<comment type="subcellular location">
    <subcellularLocation>
        <location evidence="6">Cytoplasm</location>
    </subcellularLocation>
    <subcellularLocation>
        <location evidence="6">Nucleus</location>
    </subcellularLocation>
</comment>
<feature type="binding site" evidence="6">
    <location>
        <position position="131"/>
    </location>
    <ligand>
        <name>S-adenosyl-L-methionine</name>
        <dbReference type="ChEBI" id="CHEBI:59789"/>
    </ligand>
</feature>
<feature type="region of interest" description="Disordered" evidence="7">
    <location>
        <begin position="1"/>
        <end position="41"/>
    </location>
</feature>
<keyword evidence="5 6" id="KW-0949">S-adenosyl-L-methionine</keyword>
<feature type="binding site" evidence="6">
    <location>
        <position position="60"/>
    </location>
    <ligand>
        <name>S-adenosyl-L-methionine</name>
        <dbReference type="ChEBI" id="CHEBI:59789"/>
    </ligand>
</feature>
<feature type="compositionally biased region" description="Acidic residues" evidence="7">
    <location>
        <begin position="294"/>
        <end position="305"/>
    </location>
</feature>
<evidence type="ECO:0000259" key="8">
    <source>
        <dbReference type="Pfam" id="PF04034"/>
    </source>
</evidence>
<dbReference type="GO" id="GO:0030490">
    <property type="term" value="P:maturation of SSU-rRNA"/>
    <property type="evidence" value="ECO:0007669"/>
    <property type="project" value="TreeGrafter"/>
</dbReference>
<dbReference type="Pfam" id="PF04068">
    <property type="entry name" value="Fer4_RLI"/>
    <property type="match status" value="1"/>
</dbReference>
<comment type="catalytic activity">
    <reaction evidence="6">
        <text>an N(1)-methylpseudouridine in rRNA + S-adenosyl-L-methionine = N(1)-methyl-N(3)-[(3S)-3-amino-3-carboxypropyl]pseudouridine in rRNA + S-methyl-5'-thioadenosine + H(+)</text>
        <dbReference type="Rhea" id="RHEA:63296"/>
        <dbReference type="Rhea" id="RHEA-COMP:11634"/>
        <dbReference type="Rhea" id="RHEA-COMP:16310"/>
        <dbReference type="ChEBI" id="CHEBI:15378"/>
        <dbReference type="ChEBI" id="CHEBI:17509"/>
        <dbReference type="ChEBI" id="CHEBI:59789"/>
        <dbReference type="ChEBI" id="CHEBI:74890"/>
        <dbReference type="ChEBI" id="CHEBI:146234"/>
        <dbReference type="EC" id="2.5.1.157"/>
    </reaction>
</comment>
<sequence>MVRHKKDFAARGKKGGRGGGHGGGSSRHPRQQDDSESETTRPAFKAACWDLGHCDPKRCSGKKLMKLGMMRDLHMGQRHNGVIITPNGRQVVSPADRDLMDQYGAAVVECSWARTQEVQWSKVGGKCERLLPYLVAANTVNYGKPWRLNCVEALAAAFYICGHPDWAEQILGPFSYGESFLDINSSILKRYAACQDAAEVKQTEAEWMERLEREYAESREQGDGDMWTTGNTNHRAMPSSDEEEDEGDESDGRSDDEGSVDGIYLGKKPLDPKPGEIPKTIEDAQARRDKDPFDITDDSDDDAAMEEIRRKVLASKTFSNPNPETEEKKKPASIPRPQQRQQYQVDLDAQPDSDNERSDDNYDDSDPGEEDDEFDNIIEATPVTDKIGLAKLEKERRLATTTTKSFSSNSVSAPSRW</sequence>
<evidence type="ECO:0000259" key="9">
    <source>
        <dbReference type="Pfam" id="PF04068"/>
    </source>
</evidence>
<dbReference type="GO" id="GO:0005634">
    <property type="term" value="C:nucleus"/>
    <property type="evidence" value="ECO:0007669"/>
    <property type="project" value="UniProtKB-SubCell"/>
</dbReference>
<keyword evidence="4 6" id="KW-0808">Transferase</keyword>
<feature type="compositionally biased region" description="Acidic residues" evidence="7">
    <location>
        <begin position="240"/>
        <end position="249"/>
    </location>
</feature>
<dbReference type="EC" id="2.5.1.157" evidence="6"/>
<organism evidence="10 11">
    <name type="scientific">Pochonia chlamydosporia 170</name>
    <dbReference type="NCBI Taxonomy" id="1380566"/>
    <lineage>
        <taxon>Eukaryota</taxon>
        <taxon>Fungi</taxon>
        <taxon>Dikarya</taxon>
        <taxon>Ascomycota</taxon>
        <taxon>Pezizomycotina</taxon>
        <taxon>Sordariomycetes</taxon>
        <taxon>Hypocreomycetidae</taxon>
        <taxon>Hypocreales</taxon>
        <taxon>Clavicipitaceae</taxon>
        <taxon>Pochonia</taxon>
    </lineage>
</organism>
<feature type="region of interest" description="Disordered" evidence="7">
    <location>
        <begin position="398"/>
        <end position="417"/>
    </location>
</feature>
<feature type="domain" description="RNase L inhibitor RLI-like possible metal-binding" evidence="9">
    <location>
        <begin position="45"/>
        <end position="78"/>
    </location>
</feature>
<dbReference type="HAMAP" id="MF_01116">
    <property type="entry name" value="TSR3"/>
    <property type="match status" value="1"/>
</dbReference>
<dbReference type="NCBIfam" id="NF002621">
    <property type="entry name" value="PRK02287.1"/>
    <property type="match status" value="1"/>
</dbReference>
<dbReference type="PANTHER" id="PTHR20426">
    <property type="entry name" value="RIBOSOME BIOGENESIS PROTEIN TSR3 HOMOLOG"/>
    <property type="match status" value="1"/>
</dbReference>
<comment type="caution">
    <text evidence="10">The sequence shown here is derived from an EMBL/GenBank/DDBJ whole genome shotgun (WGS) entry which is preliminary data.</text>
</comment>
<dbReference type="Proteomes" id="UP000078397">
    <property type="component" value="Unassembled WGS sequence"/>
</dbReference>
<comment type="catalytic activity">
    <reaction evidence="6">
        <text>N(1)-methylpseudouridine(1191) in yeast 18S rRNA + S-adenosyl-L-methionine = N(1)-methyl-N(3)-[(3S)-3-amino-3-carboxypropyl]pseudouridine(1191) in yeast 18S rRNA + S-methyl-5'-thioadenosine + H(+)</text>
        <dbReference type="Rhea" id="RHEA:63300"/>
        <dbReference type="Rhea" id="RHEA-COMP:13852"/>
        <dbReference type="Rhea" id="RHEA-COMP:16309"/>
        <dbReference type="ChEBI" id="CHEBI:15378"/>
        <dbReference type="ChEBI" id="CHEBI:17509"/>
        <dbReference type="ChEBI" id="CHEBI:59789"/>
        <dbReference type="ChEBI" id="CHEBI:74890"/>
        <dbReference type="ChEBI" id="CHEBI:146234"/>
    </reaction>
</comment>
<dbReference type="EMBL" id="LSBJ02000004">
    <property type="protein sequence ID" value="OAQ66594.1"/>
    <property type="molecule type" value="Genomic_DNA"/>
</dbReference>
<dbReference type="GO" id="GO:0000455">
    <property type="term" value="P:enzyme-directed rRNA pseudouridine synthesis"/>
    <property type="evidence" value="ECO:0007669"/>
    <property type="project" value="UniProtKB-UniRule"/>
</dbReference>
<dbReference type="OrthoDB" id="10262062at2759"/>
<dbReference type="GO" id="GO:0005737">
    <property type="term" value="C:cytoplasm"/>
    <property type="evidence" value="ECO:0007669"/>
    <property type="project" value="UniProtKB-SubCell"/>
</dbReference>
<feature type="compositionally biased region" description="Polar residues" evidence="7">
    <location>
        <begin position="399"/>
        <end position="417"/>
    </location>
</feature>